<dbReference type="Proteomes" id="UP000077659">
    <property type="component" value="Unassembled WGS sequence"/>
</dbReference>
<accession>A0A1A9M9J2</accession>
<organism evidence="2 3">
    <name type="scientific">Xanthomonas floridensis</name>
    <dbReference type="NCBI Taxonomy" id="1843580"/>
    <lineage>
        <taxon>Bacteria</taxon>
        <taxon>Pseudomonadati</taxon>
        <taxon>Pseudomonadota</taxon>
        <taxon>Gammaproteobacteria</taxon>
        <taxon>Lysobacterales</taxon>
        <taxon>Lysobacteraceae</taxon>
        <taxon>Xanthomonas</taxon>
    </lineage>
</organism>
<evidence type="ECO:0000313" key="2">
    <source>
        <dbReference type="EMBL" id="OAG67233.1"/>
    </source>
</evidence>
<evidence type="ECO:0000313" key="3">
    <source>
        <dbReference type="Proteomes" id="UP000077659"/>
    </source>
</evidence>
<dbReference type="STRING" id="1843580.A7D17_18735"/>
<dbReference type="AlphaFoldDB" id="A0A1A9M9J2"/>
<protein>
    <submittedName>
        <fullName evidence="2">LuxR family transcriptional regulator</fullName>
    </submittedName>
</protein>
<name>A0A1A9M9J2_9XANT</name>
<sequence length="163" mass="17646">MKTACVALVAAVMLQATPAFSAPTAPSPLVGTWLLDTSSLPMPPAARPKRVVLEFKQVPGNKWATSAEIVDHDNKTLQAQSTLLLDGTPGKASGTYLVDRAAVKMPEPGVLVMQLMYQGVPASTRTYTVSADNKVMTEIEAYFKDGNPMMRTAYFKRAQRQSK</sequence>
<reference evidence="2 3" key="1">
    <citation type="submission" date="2016-05" db="EMBL/GenBank/DDBJ databases">
        <title>Pathogenic, phenotypic and molecular characterisation of Xanthomonas nasturtii sp. nov. and Xanthomonas floridensis sp. nov., new species of Xanthomonas associated with watercress production in Florida.</title>
        <authorList>
            <person name="Vicente J.G."/>
            <person name="Rothwell S."/>
            <person name="Holub E.B."/>
            <person name="Studholme D.J."/>
        </authorList>
    </citation>
    <scope>NUCLEOTIDE SEQUENCE [LARGE SCALE GENOMIC DNA]</scope>
    <source>
        <strain evidence="2 3">WHRI 8848</strain>
    </source>
</reference>
<keyword evidence="1" id="KW-0732">Signal</keyword>
<dbReference type="EMBL" id="LXNG01000019">
    <property type="protein sequence ID" value="OAG67233.1"/>
    <property type="molecule type" value="Genomic_DNA"/>
</dbReference>
<feature type="chain" id="PRO_5008392835" evidence="1">
    <location>
        <begin position="22"/>
        <end position="163"/>
    </location>
</feature>
<comment type="caution">
    <text evidence="2">The sequence shown here is derived from an EMBL/GenBank/DDBJ whole genome shotgun (WGS) entry which is preliminary data.</text>
</comment>
<gene>
    <name evidence="2" type="ORF">A7D17_18735</name>
</gene>
<proteinExistence type="predicted"/>
<evidence type="ECO:0000256" key="1">
    <source>
        <dbReference type="SAM" id="SignalP"/>
    </source>
</evidence>
<feature type="signal peptide" evidence="1">
    <location>
        <begin position="1"/>
        <end position="21"/>
    </location>
</feature>